<evidence type="ECO:0000313" key="3">
    <source>
        <dbReference type="Proteomes" id="UP000652477"/>
    </source>
</evidence>
<proteinExistence type="predicted"/>
<keyword evidence="3" id="KW-1185">Reference proteome</keyword>
<dbReference type="AlphaFoldDB" id="A0A923RS35"/>
<evidence type="ECO:0000313" key="2">
    <source>
        <dbReference type="EMBL" id="MBC5688967.1"/>
    </source>
</evidence>
<evidence type="ECO:0000259" key="1">
    <source>
        <dbReference type="Pfam" id="PF14588"/>
    </source>
</evidence>
<dbReference type="PANTHER" id="PTHR43760">
    <property type="entry name" value="ENDORIBONUCLEASE-RELATED"/>
    <property type="match status" value="1"/>
</dbReference>
<accession>A0A923RS35</accession>
<dbReference type="EMBL" id="JACOPF010000001">
    <property type="protein sequence ID" value="MBC5688967.1"/>
    <property type="molecule type" value="Genomic_DNA"/>
</dbReference>
<dbReference type="RefSeq" id="WP_186875549.1">
    <property type="nucleotide sequence ID" value="NZ_JACOPF010000001.1"/>
</dbReference>
<dbReference type="PANTHER" id="PTHR43760:SF1">
    <property type="entry name" value="ENDORIBONUCLEASE L-PSP_CHORISMATE MUTASE-LIKE DOMAIN-CONTAINING PROTEIN"/>
    <property type="match status" value="1"/>
</dbReference>
<sequence length="156" mass="17232">MDSINRIIEDGQEKEPVYKKKRGIVLLRQTDDLIFVSGHGPEDQITGKALFSGRIGEDLTLEEGYAAARECAIIILGALKDTLGSLDKVKRIVKAFGLVNCAKGFTDVEKVFDGFSDTIADVLEERGYHTRTVMGTRNLPNHNIPVEIEVIVEVES</sequence>
<organism evidence="2 3">
    <name type="scientific">Mediterraneibacter hominis</name>
    <dbReference type="NCBI Taxonomy" id="2763054"/>
    <lineage>
        <taxon>Bacteria</taxon>
        <taxon>Bacillati</taxon>
        <taxon>Bacillota</taxon>
        <taxon>Clostridia</taxon>
        <taxon>Lachnospirales</taxon>
        <taxon>Lachnospiraceae</taxon>
        <taxon>Mediterraneibacter</taxon>
    </lineage>
</organism>
<dbReference type="Gene3D" id="3.30.1330.40">
    <property type="entry name" value="RutC-like"/>
    <property type="match status" value="1"/>
</dbReference>
<comment type="caution">
    <text evidence="2">The sequence shown here is derived from an EMBL/GenBank/DDBJ whole genome shotgun (WGS) entry which is preliminary data.</text>
</comment>
<name>A0A923RS35_9FIRM</name>
<reference evidence="2" key="1">
    <citation type="submission" date="2020-08" db="EMBL/GenBank/DDBJ databases">
        <title>Genome public.</title>
        <authorList>
            <person name="Liu C."/>
            <person name="Sun Q."/>
        </authorList>
    </citation>
    <scope>NUCLEOTIDE SEQUENCE</scope>
    <source>
        <strain evidence="2">NSJ-55</strain>
    </source>
</reference>
<protein>
    <submittedName>
        <fullName evidence="2">RidA family protein</fullName>
    </submittedName>
</protein>
<dbReference type="CDD" id="cd02199">
    <property type="entry name" value="YjgF_YER057c_UK114_like_1"/>
    <property type="match status" value="1"/>
</dbReference>
<dbReference type="Pfam" id="PF14588">
    <property type="entry name" value="YjgF_endoribonc"/>
    <property type="match status" value="1"/>
</dbReference>
<dbReference type="InterPro" id="IPR013813">
    <property type="entry name" value="Endoribo_LPSP/chorism_mut-like"/>
</dbReference>
<feature type="domain" description="Endoribonuclease L-PSP/chorismate mutase-like" evidence="1">
    <location>
        <begin position="37"/>
        <end position="140"/>
    </location>
</feature>
<dbReference type="Proteomes" id="UP000652477">
    <property type="component" value="Unassembled WGS sequence"/>
</dbReference>
<dbReference type="SUPFAM" id="SSF55298">
    <property type="entry name" value="YjgF-like"/>
    <property type="match status" value="1"/>
</dbReference>
<gene>
    <name evidence="2" type="ORF">H8S37_08515</name>
</gene>
<dbReference type="InterPro" id="IPR035959">
    <property type="entry name" value="RutC-like_sf"/>
</dbReference>